<gene>
    <name evidence="1" type="ORF">J1N35_022920</name>
</gene>
<dbReference type="AlphaFoldDB" id="A0A9D3VIR5"/>
<organism evidence="1 2">
    <name type="scientific">Gossypium stocksii</name>
    <dbReference type="NCBI Taxonomy" id="47602"/>
    <lineage>
        <taxon>Eukaryota</taxon>
        <taxon>Viridiplantae</taxon>
        <taxon>Streptophyta</taxon>
        <taxon>Embryophyta</taxon>
        <taxon>Tracheophyta</taxon>
        <taxon>Spermatophyta</taxon>
        <taxon>Magnoliopsida</taxon>
        <taxon>eudicotyledons</taxon>
        <taxon>Gunneridae</taxon>
        <taxon>Pentapetalae</taxon>
        <taxon>rosids</taxon>
        <taxon>malvids</taxon>
        <taxon>Malvales</taxon>
        <taxon>Malvaceae</taxon>
        <taxon>Malvoideae</taxon>
        <taxon>Gossypium</taxon>
    </lineage>
</organism>
<dbReference type="PANTHER" id="PTHR34676">
    <property type="entry name" value="DUF4219 DOMAIN-CONTAINING PROTEIN-RELATED"/>
    <property type="match status" value="1"/>
</dbReference>
<dbReference type="EMBL" id="JAIQCV010000007">
    <property type="protein sequence ID" value="KAH1083159.1"/>
    <property type="molecule type" value="Genomic_DNA"/>
</dbReference>
<protein>
    <recommendedName>
        <fullName evidence="3">UBN2 domain-containing protein</fullName>
    </recommendedName>
</protein>
<comment type="caution">
    <text evidence="1">The sequence shown here is derived from an EMBL/GenBank/DDBJ whole genome shotgun (WGS) entry which is preliminary data.</text>
</comment>
<proteinExistence type="predicted"/>
<name>A0A9D3VIR5_9ROSI</name>
<evidence type="ECO:0000313" key="2">
    <source>
        <dbReference type="Proteomes" id="UP000828251"/>
    </source>
</evidence>
<sequence>MLFIQVNDLVVWDIIIDDSSIPLKQKGELSIPKSKKEWNKEDRRSIQLNAKVMHTLFCTLSQEEYNRVLSCLNANEIWDKLEVTHECTSQVKKSKVEILTLNYEAFKMKPREDIKAMSNQFSIIINGLMSYGKTYPNEKVARNIQSLPR</sequence>
<keyword evidence="2" id="KW-1185">Reference proteome</keyword>
<evidence type="ECO:0008006" key="3">
    <source>
        <dbReference type="Google" id="ProtNLM"/>
    </source>
</evidence>
<dbReference type="Proteomes" id="UP000828251">
    <property type="component" value="Unassembled WGS sequence"/>
</dbReference>
<accession>A0A9D3VIR5</accession>
<dbReference type="OrthoDB" id="1214249at2759"/>
<dbReference type="PANTHER" id="PTHR34676:SF8">
    <property type="entry name" value="TRANSMEMBRANE PROTEIN"/>
    <property type="match status" value="1"/>
</dbReference>
<dbReference type="Pfam" id="PF14223">
    <property type="entry name" value="Retrotran_gag_2"/>
    <property type="match status" value="1"/>
</dbReference>
<reference evidence="1 2" key="1">
    <citation type="journal article" date="2021" name="Plant Biotechnol. J.">
        <title>Multi-omics assisted identification of the key and species-specific regulatory components of drought-tolerant mechanisms in Gossypium stocksii.</title>
        <authorList>
            <person name="Yu D."/>
            <person name="Ke L."/>
            <person name="Zhang D."/>
            <person name="Wu Y."/>
            <person name="Sun Y."/>
            <person name="Mei J."/>
            <person name="Sun J."/>
            <person name="Sun Y."/>
        </authorList>
    </citation>
    <scope>NUCLEOTIDE SEQUENCE [LARGE SCALE GENOMIC DNA]</scope>
    <source>
        <strain evidence="2">cv. E1</strain>
        <tissue evidence="1">Leaf</tissue>
    </source>
</reference>
<evidence type="ECO:0000313" key="1">
    <source>
        <dbReference type="EMBL" id="KAH1083159.1"/>
    </source>
</evidence>